<accession>A0A7J5A6T3</accession>
<dbReference type="EMBL" id="WAAU01000037">
    <property type="protein sequence ID" value="KAB1153227.1"/>
    <property type="molecule type" value="Genomic_DNA"/>
</dbReference>
<dbReference type="OrthoDB" id="9792284at2"/>
<gene>
    <name evidence="1" type="ORF">F7018_17890</name>
</gene>
<sequence length="130" mass="15282">MILAIQTVLGQTEIEKINATLLNYIEGTANGEPERVRKAFDENLNLYHIKNDTLVTWKGKNYVDNIKLGKKKNRIGRIVSVDYENDAAMAKVEILMPKWKRIYTDYMMLLKIKGEWKIVHKSFTYRKYPE</sequence>
<evidence type="ECO:0000313" key="1">
    <source>
        <dbReference type="EMBL" id="KAB1153227.1"/>
    </source>
</evidence>
<dbReference type="SUPFAM" id="SSF54427">
    <property type="entry name" value="NTF2-like"/>
    <property type="match status" value="1"/>
</dbReference>
<dbReference type="Gene3D" id="3.10.450.50">
    <property type="match status" value="1"/>
</dbReference>
<dbReference type="Pfam" id="PF12893">
    <property type="entry name" value="Lumazine_bd_2"/>
    <property type="match status" value="1"/>
</dbReference>
<reference evidence="1 2" key="1">
    <citation type="submission" date="2019-09" db="EMBL/GenBank/DDBJ databases">
        <authorList>
            <person name="Cao W.R."/>
        </authorList>
    </citation>
    <scope>NUCLEOTIDE SEQUENCE [LARGE SCALE GENOMIC DNA]</scope>
    <source>
        <strain evidence="2">a4</strain>
    </source>
</reference>
<name>A0A7J5A6T3_9FLAO</name>
<comment type="caution">
    <text evidence="1">The sequence shown here is derived from an EMBL/GenBank/DDBJ whole genome shotgun (WGS) entry which is preliminary data.</text>
</comment>
<proteinExistence type="predicted"/>
<dbReference type="InterPro" id="IPR032710">
    <property type="entry name" value="NTF2-like_dom_sf"/>
</dbReference>
<protein>
    <submittedName>
        <fullName evidence="1">Nuclear transport factor 2 family protein</fullName>
    </submittedName>
</protein>
<dbReference type="InterPro" id="IPR039437">
    <property type="entry name" value="FrzH/put_lumazine-bd"/>
</dbReference>
<dbReference type="AlphaFoldDB" id="A0A7J5A6T3"/>
<organism evidence="1 2">
    <name type="scientific">Tenacibaculum aiptasiae</name>
    <dbReference type="NCBI Taxonomy" id="426481"/>
    <lineage>
        <taxon>Bacteria</taxon>
        <taxon>Pseudomonadati</taxon>
        <taxon>Bacteroidota</taxon>
        <taxon>Flavobacteriia</taxon>
        <taxon>Flavobacteriales</taxon>
        <taxon>Flavobacteriaceae</taxon>
        <taxon>Tenacibaculum</taxon>
    </lineage>
</organism>
<dbReference type="Proteomes" id="UP000467305">
    <property type="component" value="Unassembled WGS sequence"/>
</dbReference>
<evidence type="ECO:0000313" key="2">
    <source>
        <dbReference type="Proteomes" id="UP000467305"/>
    </source>
</evidence>
<keyword evidence="2" id="KW-1185">Reference proteome</keyword>